<sequence length="341" mass="37722">MKRIIIVFSVLTAVILFLPSLLVIPFAGNKGGEEVVVKQQETLAAIPTSTKSTDHNVTVPVYRSSIKTVEKIPIEEYVKGVVASEMPAEFNIEALKAQALSARTYIVQQLLNPVEQVGLPNDAIVTDTVFHQVYKDDKQLKEAWGSEYDKKMAKIVKAVAETKGQILTYEGKPITASFFSTSNGFTENSEDYWQNSYPYLRSVESPWDKDSPKFLDQQVIPIRKFENTLNVKAPSDGSVGTIIGKTEGHRVAKVDINGKTFSGRDIRDKLGLKSSDFTWERSGNNIVITTRGYGHGVGMSQYGANGMAEEGKGYQEIVKHYYKGVSIGEMGSFVTKMTAKK</sequence>
<proteinExistence type="predicted"/>
<dbReference type="NCBIfam" id="TIGR02870">
    <property type="entry name" value="spore_II_D"/>
    <property type="match status" value="1"/>
</dbReference>
<dbReference type="GO" id="GO:0030435">
    <property type="term" value="P:sporulation resulting in formation of a cellular spore"/>
    <property type="evidence" value="ECO:0007669"/>
    <property type="project" value="InterPro"/>
</dbReference>
<dbReference type="AlphaFoldDB" id="A0A5R9F5R3"/>
<keyword evidence="3" id="KW-1185">Reference proteome</keyword>
<feature type="domain" description="Sporulation stage II protein D amidase enhancer LytB N-terminal" evidence="1">
    <location>
        <begin position="62"/>
        <end position="169"/>
    </location>
</feature>
<dbReference type="InterPro" id="IPR013693">
    <property type="entry name" value="SpoIID/LytB_N"/>
</dbReference>
<dbReference type="Proteomes" id="UP000308230">
    <property type="component" value="Unassembled WGS sequence"/>
</dbReference>
<dbReference type="InterPro" id="IPR051922">
    <property type="entry name" value="Bact_Sporulation_Assoc"/>
</dbReference>
<dbReference type="OrthoDB" id="9794671at2"/>
<dbReference type="GO" id="GO:0030288">
    <property type="term" value="C:outer membrane-bounded periplasmic space"/>
    <property type="evidence" value="ECO:0007669"/>
    <property type="project" value="TreeGrafter"/>
</dbReference>
<dbReference type="EMBL" id="SWLG01000016">
    <property type="protein sequence ID" value="TLS35814.1"/>
    <property type="molecule type" value="Genomic_DNA"/>
</dbReference>
<dbReference type="Pfam" id="PF08486">
    <property type="entry name" value="SpoIID"/>
    <property type="match status" value="1"/>
</dbReference>
<evidence type="ECO:0000313" key="2">
    <source>
        <dbReference type="EMBL" id="TLS35814.1"/>
    </source>
</evidence>
<dbReference type="PROSITE" id="PS50890">
    <property type="entry name" value="PUA"/>
    <property type="match status" value="1"/>
</dbReference>
<name>A0A5R9F5R3_9BACL</name>
<accession>A0A5R9F5R3</accession>
<evidence type="ECO:0000259" key="1">
    <source>
        <dbReference type="Pfam" id="PF08486"/>
    </source>
</evidence>
<gene>
    <name evidence="2" type="primary">spoIID</name>
    <name evidence="2" type="ORF">FCL54_18535</name>
</gene>
<dbReference type="InterPro" id="IPR014225">
    <property type="entry name" value="Spore_II_D_firmicutes"/>
</dbReference>
<dbReference type="InterPro" id="IPR013486">
    <property type="entry name" value="SpoIID/LytB"/>
</dbReference>
<evidence type="ECO:0000313" key="3">
    <source>
        <dbReference type="Proteomes" id="UP000308230"/>
    </source>
</evidence>
<organism evidence="2 3">
    <name type="scientific">Exobacillus caeni</name>
    <dbReference type="NCBI Taxonomy" id="2574798"/>
    <lineage>
        <taxon>Bacteria</taxon>
        <taxon>Bacillati</taxon>
        <taxon>Bacillota</taxon>
        <taxon>Bacilli</taxon>
        <taxon>Bacillales</taxon>
        <taxon>Guptibacillaceae</taxon>
        <taxon>Exobacillus</taxon>
    </lineage>
</organism>
<comment type="caution">
    <text evidence="2">The sequence shown here is derived from an EMBL/GenBank/DDBJ whole genome shotgun (WGS) entry which is preliminary data.</text>
</comment>
<dbReference type="RefSeq" id="WP_138128434.1">
    <property type="nucleotide sequence ID" value="NZ_SWLG01000016.1"/>
</dbReference>
<dbReference type="PANTHER" id="PTHR30032">
    <property type="entry name" value="N-ACETYLMURAMOYL-L-ALANINE AMIDASE-RELATED"/>
    <property type="match status" value="1"/>
</dbReference>
<dbReference type="NCBIfam" id="TIGR02669">
    <property type="entry name" value="SpoIID_LytB"/>
    <property type="match status" value="1"/>
</dbReference>
<protein>
    <submittedName>
        <fullName evidence="2">Stage II sporulation protein D</fullName>
    </submittedName>
</protein>
<dbReference type="PANTHER" id="PTHR30032:SF4">
    <property type="entry name" value="AMIDASE ENHANCER"/>
    <property type="match status" value="1"/>
</dbReference>
<reference evidence="2 3" key="1">
    <citation type="submission" date="2019-04" db="EMBL/GenBank/DDBJ databases">
        <title>Bacillus caeni sp. nov., a bacterium isolated from mangrove sediment.</title>
        <authorList>
            <person name="Huang H."/>
            <person name="Mo K."/>
            <person name="Hu Y."/>
        </authorList>
    </citation>
    <scope>NUCLEOTIDE SEQUENCE [LARGE SCALE GENOMIC DNA]</scope>
    <source>
        <strain evidence="2 3">HB172195</strain>
    </source>
</reference>